<name>A0AAJ0HFV0_9PEZI</name>
<dbReference type="PANTHER" id="PTHR46411:SF2">
    <property type="entry name" value="AAA+ ATPASE DOMAIN-CONTAINING PROTEIN"/>
    <property type="match status" value="1"/>
</dbReference>
<reference evidence="2" key="2">
    <citation type="submission" date="2023-06" db="EMBL/GenBank/DDBJ databases">
        <authorList>
            <consortium name="Lawrence Berkeley National Laboratory"/>
            <person name="Haridas S."/>
            <person name="Hensen N."/>
            <person name="Bonometti L."/>
            <person name="Westerberg I."/>
            <person name="Brannstrom I.O."/>
            <person name="Guillou S."/>
            <person name="Cros-Aarteil S."/>
            <person name="Calhoun S."/>
            <person name="Kuo A."/>
            <person name="Mondo S."/>
            <person name="Pangilinan J."/>
            <person name="Riley R."/>
            <person name="Labutti K."/>
            <person name="Andreopoulos B."/>
            <person name="Lipzen A."/>
            <person name="Chen C."/>
            <person name="Yanf M."/>
            <person name="Daum C."/>
            <person name="Ng V."/>
            <person name="Clum A."/>
            <person name="Steindorff A."/>
            <person name="Ohm R."/>
            <person name="Martin F."/>
            <person name="Silar P."/>
            <person name="Natvig D."/>
            <person name="Lalanne C."/>
            <person name="Gautier V."/>
            <person name="Ament-Velasquez S.L."/>
            <person name="Kruys A."/>
            <person name="Hutchinson M.I."/>
            <person name="Powell A.J."/>
            <person name="Barry K."/>
            <person name="Miller A.N."/>
            <person name="Grigoriev I.V."/>
            <person name="Debuchy R."/>
            <person name="Gladieux P."/>
            <person name="Thoren M.H."/>
            <person name="Johannesson H."/>
        </authorList>
    </citation>
    <scope>NUCLEOTIDE SEQUENCE</scope>
    <source>
        <strain evidence="2">CBS 955.72</strain>
    </source>
</reference>
<proteinExistence type="predicted"/>
<dbReference type="PANTHER" id="PTHR46411">
    <property type="entry name" value="FAMILY ATPASE, PUTATIVE-RELATED"/>
    <property type="match status" value="1"/>
</dbReference>
<dbReference type="Pfam" id="PF00004">
    <property type="entry name" value="AAA"/>
    <property type="match status" value="1"/>
</dbReference>
<evidence type="ECO:0000313" key="3">
    <source>
        <dbReference type="Proteomes" id="UP001275084"/>
    </source>
</evidence>
<comment type="caution">
    <text evidence="2">The sequence shown here is derived from an EMBL/GenBank/DDBJ whole genome shotgun (WGS) entry which is preliminary data.</text>
</comment>
<dbReference type="SMART" id="SM00382">
    <property type="entry name" value="AAA"/>
    <property type="match status" value="1"/>
</dbReference>
<dbReference type="InterPro" id="IPR003593">
    <property type="entry name" value="AAA+_ATPase"/>
</dbReference>
<dbReference type="Proteomes" id="UP001275084">
    <property type="component" value="Unassembled WGS sequence"/>
</dbReference>
<evidence type="ECO:0000259" key="1">
    <source>
        <dbReference type="SMART" id="SM00382"/>
    </source>
</evidence>
<evidence type="ECO:0000313" key="2">
    <source>
        <dbReference type="EMBL" id="KAK3349881.1"/>
    </source>
</evidence>
<organism evidence="2 3">
    <name type="scientific">Lasiosphaeria hispida</name>
    <dbReference type="NCBI Taxonomy" id="260671"/>
    <lineage>
        <taxon>Eukaryota</taxon>
        <taxon>Fungi</taxon>
        <taxon>Dikarya</taxon>
        <taxon>Ascomycota</taxon>
        <taxon>Pezizomycotina</taxon>
        <taxon>Sordariomycetes</taxon>
        <taxon>Sordariomycetidae</taxon>
        <taxon>Sordariales</taxon>
        <taxon>Lasiosphaeriaceae</taxon>
        <taxon>Lasiosphaeria</taxon>
    </lineage>
</organism>
<keyword evidence="2" id="KW-0378">Hydrolase</keyword>
<reference evidence="2" key="1">
    <citation type="journal article" date="2023" name="Mol. Phylogenet. Evol.">
        <title>Genome-scale phylogeny and comparative genomics of the fungal order Sordariales.</title>
        <authorList>
            <person name="Hensen N."/>
            <person name="Bonometti L."/>
            <person name="Westerberg I."/>
            <person name="Brannstrom I.O."/>
            <person name="Guillou S."/>
            <person name="Cros-Aarteil S."/>
            <person name="Calhoun S."/>
            <person name="Haridas S."/>
            <person name="Kuo A."/>
            <person name="Mondo S."/>
            <person name="Pangilinan J."/>
            <person name="Riley R."/>
            <person name="LaButti K."/>
            <person name="Andreopoulos B."/>
            <person name="Lipzen A."/>
            <person name="Chen C."/>
            <person name="Yan M."/>
            <person name="Daum C."/>
            <person name="Ng V."/>
            <person name="Clum A."/>
            <person name="Steindorff A."/>
            <person name="Ohm R.A."/>
            <person name="Martin F."/>
            <person name="Silar P."/>
            <person name="Natvig D.O."/>
            <person name="Lalanne C."/>
            <person name="Gautier V."/>
            <person name="Ament-Velasquez S.L."/>
            <person name="Kruys A."/>
            <person name="Hutchinson M.I."/>
            <person name="Powell A.J."/>
            <person name="Barry K."/>
            <person name="Miller A.N."/>
            <person name="Grigoriev I.V."/>
            <person name="Debuchy R."/>
            <person name="Gladieux P."/>
            <person name="Hiltunen Thoren M."/>
            <person name="Johannesson H."/>
        </authorList>
    </citation>
    <scope>NUCLEOTIDE SEQUENCE</scope>
    <source>
        <strain evidence="2">CBS 955.72</strain>
    </source>
</reference>
<feature type="non-terminal residue" evidence="2">
    <location>
        <position position="284"/>
    </location>
</feature>
<accession>A0AAJ0HFV0</accession>
<dbReference type="InterPro" id="IPR003959">
    <property type="entry name" value="ATPase_AAA_core"/>
</dbReference>
<feature type="non-terminal residue" evidence="2">
    <location>
        <position position="1"/>
    </location>
</feature>
<sequence>PKATELTDEDYLICQCSTIAFALDQKAWVRNVRISQLEEIEWYVLEGDPFSSLQFTDKAKMLVKQLVKGFTNRRENVYDDIIKGKGKGLIFLLHGPPGLGKTLTAESVAESAKLPLYRVTTGELSTDARQLESQLGDIFRLGARWKAVVLLDEADVLMSRRNVNDLHRNAIVAVFLRLLEYYRGMLFLTTNRLDDFDEAFYSRIHVTLEYSTLTRPWRTNIWREHIGLATARNTVKDLWTDDMFAALGEIDNNGRDIKNYTRTAYAFAQATDEDLTLEHLMVVL</sequence>
<dbReference type="CDD" id="cd19481">
    <property type="entry name" value="RecA-like_protease"/>
    <property type="match status" value="1"/>
</dbReference>
<keyword evidence="3" id="KW-1185">Reference proteome</keyword>
<protein>
    <submittedName>
        <fullName evidence="2">P-loop containing nucleoside triphosphate hydrolase protein</fullName>
    </submittedName>
</protein>
<dbReference type="AlphaFoldDB" id="A0AAJ0HFV0"/>
<dbReference type="SUPFAM" id="SSF52540">
    <property type="entry name" value="P-loop containing nucleoside triphosphate hydrolases"/>
    <property type="match status" value="1"/>
</dbReference>
<dbReference type="GO" id="GO:0005524">
    <property type="term" value="F:ATP binding"/>
    <property type="evidence" value="ECO:0007669"/>
    <property type="project" value="InterPro"/>
</dbReference>
<dbReference type="InterPro" id="IPR027417">
    <property type="entry name" value="P-loop_NTPase"/>
</dbReference>
<dbReference type="EMBL" id="JAUIQD010000005">
    <property type="protein sequence ID" value="KAK3349881.1"/>
    <property type="molecule type" value="Genomic_DNA"/>
</dbReference>
<feature type="domain" description="AAA+ ATPase" evidence="1">
    <location>
        <begin position="87"/>
        <end position="212"/>
    </location>
</feature>
<dbReference type="Gene3D" id="3.40.50.300">
    <property type="entry name" value="P-loop containing nucleotide triphosphate hydrolases"/>
    <property type="match status" value="1"/>
</dbReference>
<gene>
    <name evidence="2" type="ORF">B0T25DRAFT_434136</name>
</gene>
<dbReference type="GO" id="GO:0016887">
    <property type="term" value="F:ATP hydrolysis activity"/>
    <property type="evidence" value="ECO:0007669"/>
    <property type="project" value="InterPro"/>
</dbReference>